<evidence type="ECO:0000259" key="1">
    <source>
        <dbReference type="Pfam" id="PF02625"/>
    </source>
</evidence>
<dbReference type="Gene3D" id="3.40.50.720">
    <property type="entry name" value="NAD(P)-binding Rossmann-like Domain"/>
    <property type="match status" value="1"/>
</dbReference>
<dbReference type="SUPFAM" id="SSF51735">
    <property type="entry name" value="NAD(P)-binding Rossmann-fold domains"/>
    <property type="match status" value="1"/>
</dbReference>
<proteinExistence type="predicted"/>
<accession>A0A7J5BMY0</accession>
<organism evidence="3 4">
    <name type="scientific">Pseudoclavibacter chungangensis</name>
    <dbReference type="NCBI Taxonomy" id="587635"/>
    <lineage>
        <taxon>Bacteria</taxon>
        <taxon>Bacillati</taxon>
        <taxon>Actinomycetota</taxon>
        <taxon>Actinomycetes</taxon>
        <taxon>Micrococcales</taxon>
        <taxon>Microbacteriaceae</taxon>
        <taxon>Pseudoclavibacter</taxon>
    </lineage>
</organism>
<evidence type="ECO:0000313" key="3">
    <source>
        <dbReference type="EMBL" id="KAB1652310.1"/>
    </source>
</evidence>
<reference evidence="3 4" key="1">
    <citation type="submission" date="2019-09" db="EMBL/GenBank/DDBJ databases">
        <title>Phylogeny of genus Pseudoclavibacter and closely related genus.</title>
        <authorList>
            <person name="Li Y."/>
        </authorList>
    </citation>
    <scope>NUCLEOTIDE SEQUENCE [LARGE SCALE GENOMIC DNA]</scope>
    <source>
        <strain evidence="3 4">DSM 23821</strain>
    </source>
</reference>
<dbReference type="EMBL" id="WBJZ01000032">
    <property type="protein sequence ID" value="KAB1652310.1"/>
    <property type="molecule type" value="Genomic_DNA"/>
</dbReference>
<name>A0A7J5BMY0_9MICO</name>
<dbReference type="RefSeq" id="WP_158042086.1">
    <property type="nucleotide sequence ID" value="NZ_JACCFV010000001.1"/>
</dbReference>
<comment type="caution">
    <text evidence="3">The sequence shown here is derived from an EMBL/GenBank/DDBJ whole genome shotgun (WGS) entry which is preliminary data.</text>
</comment>
<protein>
    <submittedName>
        <fullName evidence="3">Xanthine dehydrogenase accessory protein XdhC</fullName>
    </submittedName>
</protein>
<dbReference type="InterPro" id="IPR036291">
    <property type="entry name" value="NAD(P)-bd_dom_sf"/>
</dbReference>
<dbReference type="InterPro" id="IPR003777">
    <property type="entry name" value="XdhC_CoxI"/>
</dbReference>
<dbReference type="InterPro" id="IPR027051">
    <property type="entry name" value="XdhC_Rossmann_dom"/>
</dbReference>
<evidence type="ECO:0000259" key="2">
    <source>
        <dbReference type="Pfam" id="PF13478"/>
    </source>
</evidence>
<keyword evidence="4" id="KW-1185">Reference proteome</keyword>
<dbReference type="PANTHER" id="PTHR30388">
    <property type="entry name" value="ALDEHYDE OXIDOREDUCTASE MOLYBDENUM COFACTOR ASSEMBLY PROTEIN"/>
    <property type="match status" value="1"/>
</dbReference>
<dbReference type="AlphaFoldDB" id="A0A7J5BMY0"/>
<dbReference type="OrthoDB" id="61481at2"/>
<dbReference type="NCBIfam" id="TIGR02964">
    <property type="entry name" value="xanthine_xdhC"/>
    <property type="match status" value="1"/>
</dbReference>
<dbReference type="Pfam" id="PF13478">
    <property type="entry name" value="XdhC_C"/>
    <property type="match status" value="1"/>
</dbReference>
<evidence type="ECO:0000313" key="4">
    <source>
        <dbReference type="Proteomes" id="UP000467240"/>
    </source>
</evidence>
<dbReference type="PANTHER" id="PTHR30388:SF6">
    <property type="entry name" value="XANTHINE DEHYDROGENASE SUBUNIT A-RELATED"/>
    <property type="match status" value="1"/>
</dbReference>
<gene>
    <name evidence="3" type="primary">xdhC</name>
    <name evidence="3" type="ORF">F8O01_16930</name>
</gene>
<dbReference type="Proteomes" id="UP000467240">
    <property type="component" value="Unassembled WGS sequence"/>
</dbReference>
<feature type="domain" description="XdhC- CoxI" evidence="1">
    <location>
        <begin position="12"/>
        <end position="76"/>
    </location>
</feature>
<sequence>MDWVDELARLRGRGEAGVLLTVATVRGHAPREPGAKLVVSRDATWGTIGGGNAEASAIDRARELLDDGAAGTELLTFRLNDRVATEHGVQCCGGEMTVLVEPIRPRRVVAVFGLGHVGFEIAHVLARHELRLVLVDSRAEATLPERFAALATGPADLSIRHEAAPERVVADLPAEATLLVLTHDHAEDFVLCDAALRHASSGYIGLIGSNAKWQRFRSRLADEGHTAEAIDRITCPIGIPDITAKDPASIAVAVAADLLARRDAGVPR</sequence>
<dbReference type="InterPro" id="IPR052698">
    <property type="entry name" value="MoCofactor_Util/Proc"/>
</dbReference>
<dbReference type="InterPro" id="IPR014308">
    <property type="entry name" value="Xanthine_DH_XdhC"/>
</dbReference>
<dbReference type="Pfam" id="PF02625">
    <property type="entry name" value="XdhC_CoxI"/>
    <property type="match status" value="1"/>
</dbReference>
<feature type="domain" description="XdhC Rossmann" evidence="2">
    <location>
        <begin position="109"/>
        <end position="258"/>
    </location>
</feature>